<evidence type="ECO:0000313" key="3">
    <source>
        <dbReference type="Proteomes" id="UP001597249"/>
    </source>
</evidence>
<gene>
    <name evidence="2" type="ORF">ACFQ3L_01020</name>
</gene>
<protein>
    <submittedName>
        <fullName evidence="2">YbbR-like domain-containing protein</fullName>
    </submittedName>
</protein>
<dbReference type="PANTHER" id="PTHR37804:SF1">
    <property type="entry name" value="CDAA REGULATORY PROTEIN CDAR"/>
    <property type="match status" value="1"/>
</dbReference>
<dbReference type="EMBL" id="JBHTMO010000002">
    <property type="protein sequence ID" value="MFD1392172.1"/>
    <property type="molecule type" value="Genomic_DNA"/>
</dbReference>
<dbReference type="InterPro" id="IPR012505">
    <property type="entry name" value="YbbR"/>
</dbReference>
<comment type="caution">
    <text evidence="2">The sequence shown here is derived from an EMBL/GenBank/DDBJ whole genome shotgun (WGS) entry which is preliminary data.</text>
</comment>
<reference evidence="3" key="1">
    <citation type="journal article" date="2019" name="Int. J. Syst. Evol. Microbiol.">
        <title>The Global Catalogue of Microorganisms (GCM) 10K type strain sequencing project: providing services to taxonomists for standard genome sequencing and annotation.</title>
        <authorList>
            <consortium name="The Broad Institute Genomics Platform"/>
            <consortium name="The Broad Institute Genome Sequencing Center for Infectious Disease"/>
            <person name="Wu L."/>
            <person name="Ma J."/>
        </authorList>
    </citation>
    <scope>NUCLEOTIDE SEQUENCE [LARGE SCALE GENOMIC DNA]</scope>
    <source>
        <strain evidence="3">CCM 8911</strain>
    </source>
</reference>
<accession>A0ABW4B7N8</accession>
<sequence>MKFNFSKIWDSKWVYRVLALVLAIALFAYVNAEQINRTPGGGTNGSAVTATAKRTLKVPLELKANTDQYFITGYPQKVSVEVEGSASLVTVTANTLNFRVIADLSGLGVGTHTVQLKEQGINRDLTYTIKPKTIKVKIQDRRTRKMPIQVKYNSDSLAPGYVADTAQLGTETADVTGAKGEINRVYQVVANLVMSRNTRTAVDQEVLLQALDEDGNTLNVVITPATVHVRLPVSLPSKKVAVALKQTGTVPHGTSYTLNTTTTSATIYGSRADLKKIDTLTVPIDVSKISKSTSVTVRLSAAAQGIVSSDPRTIRVQVTMRTDPTSNGTAGSVSSSSSSSASASSAAADD</sequence>
<evidence type="ECO:0000256" key="1">
    <source>
        <dbReference type="SAM" id="MobiDB-lite"/>
    </source>
</evidence>
<dbReference type="Pfam" id="PF07949">
    <property type="entry name" value="YbbR"/>
    <property type="match status" value="3"/>
</dbReference>
<feature type="region of interest" description="Disordered" evidence="1">
    <location>
        <begin position="320"/>
        <end position="350"/>
    </location>
</feature>
<proteinExistence type="predicted"/>
<organism evidence="2 3">
    <name type="scientific">Lacticaseibacillus jixianensis</name>
    <dbReference type="NCBI Taxonomy" id="2486012"/>
    <lineage>
        <taxon>Bacteria</taxon>
        <taxon>Bacillati</taxon>
        <taxon>Bacillota</taxon>
        <taxon>Bacilli</taxon>
        <taxon>Lactobacillales</taxon>
        <taxon>Lactobacillaceae</taxon>
        <taxon>Lacticaseibacillus</taxon>
    </lineage>
</organism>
<keyword evidence="3" id="KW-1185">Reference proteome</keyword>
<dbReference type="InterPro" id="IPR053154">
    <property type="entry name" value="c-di-AMP_regulator"/>
</dbReference>
<dbReference type="Gene3D" id="2.170.120.30">
    <property type="match status" value="1"/>
</dbReference>
<dbReference type="Proteomes" id="UP001597249">
    <property type="component" value="Unassembled WGS sequence"/>
</dbReference>
<name>A0ABW4B7N8_9LACO</name>
<evidence type="ECO:0000313" key="2">
    <source>
        <dbReference type="EMBL" id="MFD1392172.1"/>
    </source>
</evidence>
<dbReference type="Gene3D" id="2.170.120.40">
    <property type="entry name" value="YbbR-like domain"/>
    <property type="match status" value="2"/>
</dbReference>
<dbReference type="RefSeq" id="WP_125585769.1">
    <property type="nucleotide sequence ID" value="NZ_JBHTMO010000002.1"/>
</dbReference>
<feature type="compositionally biased region" description="Low complexity" evidence="1">
    <location>
        <begin position="334"/>
        <end position="350"/>
    </location>
</feature>
<dbReference type="PANTHER" id="PTHR37804">
    <property type="entry name" value="CDAA REGULATORY PROTEIN CDAR"/>
    <property type="match status" value="1"/>
</dbReference>
<feature type="compositionally biased region" description="Polar residues" evidence="1">
    <location>
        <begin position="320"/>
        <end position="333"/>
    </location>
</feature>